<dbReference type="GO" id="GO:0016787">
    <property type="term" value="F:hydrolase activity"/>
    <property type="evidence" value="ECO:0007669"/>
    <property type="project" value="UniProtKB-UniRule"/>
</dbReference>
<dbReference type="SUPFAM" id="SSF56300">
    <property type="entry name" value="Metallo-dependent phosphatases"/>
    <property type="match status" value="1"/>
</dbReference>
<evidence type="ECO:0000256" key="1">
    <source>
        <dbReference type="ARBA" id="ARBA00008950"/>
    </source>
</evidence>
<organism evidence="4 5">
    <name type="scientific">Salimicrobium flavidum</name>
    <dbReference type="NCBI Taxonomy" id="570947"/>
    <lineage>
        <taxon>Bacteria</taxon>
        <taxon>Bacillati</taxon>
        <taxon>Bacillota</taxon>
        <taxon>Bacilli</taxon>
        <taxon>Bacillales</taxon>
        <taxon>Bacillaceae</taxon>
        <taxon>Salimicrobium</taxon>
    </lineage>
</organism>
<dbReference type="OrthoDB" id="9800565at2"/>
<comment type="similarity">
    <text evidence="1 2">Belongs to the metallophosphoesterase superfamily. YfcE family.</text>
</comment>
<dbReference type="RefSeq" id="WP_076559371.1">
    <property type="nucleotide sequence ID" value="NZ_FTOC01000007.1"/>
</dbReference>
<dbReference type="STRING" id="570947.SAMN05421687_10737"/>
<reference evidence="5" key="1">
    <citation type="submission" date="2017-01" db="EMBL/GenBank/DDBJ databases">
        <authorList>
            <person name="Varghese N."/>
            <person name="Submissions S."/>
        </authorList>
    </citation>
    <scope>NUCLEOTIDE SEQUENCE [LARGE SCALE GENOMIC DNA]</scope>
    <source>
        <strain evidence="5">DSM 23127</strain>
    </source>
</reference>
<sequence>MPKVLVISDSHGMKEELMQVKERHENETDAMIHCGDSELSTDSEELQGFHYAKGNCDFEPDMEEEQVVDVKGVRFFVAHGHLLQVKQTLMPIFYRSEEVGADVACFGHSHMIGAEKVGDKLVMNPGSSRLPRDREEPTYAIIHWVEGSKEMTLAYYHIDGTKLDDLEIEVDLGSRN</sequence>
<dbReference type="Gene3D" id="3.60.21.10">
    <property type="match status" value="1"/>
</dbReference>
<dbReference type="NCBIfam" id="TIGR00040">
    <property type="entry name" value="yfcE"/>
    <property type="match status" value="1"/>
</dbReference>
<feature type="domain" description="Calcineurin-like phosphoesterase" evidence="3">
    <location>
        <begin position="3"/>
        <end position="144"/>
    </location>
</feature>
<gene>
    <name evidence="4" type="ORF">SAMN05421687_10737</name>
</gene>
<dbReference type="InterPro" id="IPR029052">
    <property type="entry name" value="Metallo-depent_PP-like"/>
</dbReference>
<comment type="cofactor">
    <cofactor evidence="2">
        <name>a divalent metal cation</name>
        <dbReference type="ChEBI" id="CHEBI:60240"/>
    </cofactor>
</comment>
<dbReference type="EMBL" id="FTOC01000007">
    <property type="protein sequence ID" value="SIS50979.1"/>
    <property type="molecule type" value="Genomic_DNA"/>
</dbReference>
<keyword evidence="5" id="KW-1185">Reference proteome</keyword>
<name>A0A1N7JNP7_9BACI</name>
<dbReference type="Pfam" id="PF12850">
    <property type="entry name" value="Metallophos_2"/>
    <property type="match status" value="1"/>
</dbReference>
<dbReference type="PANTHER" id="PTHR11124">
    <property type="entry name" value="VACUOLAR SORTING PROTEIN VPS29"/>
    <property type="match status" value="1"/>
</dbReference>
<evidence type="ECO:0000313" key="4">
    <source>
        <dbReference type="EMBL" id="SIS50979.1"/>
    </source>
</evidence>
<proteinExistence type="inferred from homology"/>
<dbReference type="GO" id="GO:0046872">
    <property type="term" value="F:metal ion binding"/>
    <property type="evidence" value="ECO:0007669"/>
    <property type="project" value="UniProtKB-KW"/>
</dbReference>
<accession>A0A1N7JNP7</accession>
<dbReference type="InterPro" id="IPR024654">
    <property type="entry name" value="Calcineurin-like_PHP_lpxH"/>
</dbReference>
<dbReference type="InterPro" id="IPR000979">
    <property type="entry name" value="Phosphodiesterase_MJ0936/Vps29"/>
</dbReference>
<dbReference type="EC" id="3.1.4.-" evidence="2"/>
<evidence type="ECO:0000256" key="2">
    <source>
        <dbReference type="RuleBase" id="RU362039"/>
    </source>
</evidence>
<keyword evidence="2" id="KW-0479">Metal-binding</keyword>
<dbReference type="Proteomes" id="UP000187608">
    <property type="component" value="Unassembled WGS sequence"/>
</dbReference>
<evidence type="ECO:0000313" key="5">
    <source>
        <dbReference type="Proteomes" id="UP000187608"/>
    </source>
</evidence>
<protein>
    <recommendedName>
        <fullName evidence="2">Phosphoesterase</fullName>
        <ecNumber evidence="2">3.1.4.-</ecNumber>
    </recommendedName>
</protein>
<dbReference type="AlphaFoldDB" id="A0A1N7JNP7"/>
<evidence type="ECO:0000259" key="3">
    <source>
        <dbReference type="Pfam" id="PF12850"/>
    </source>
</evidence>